<feature type="region of interest" description="Disordered" evidence="1">
    <location>
        <begin position="1588"/>
        <end position="1689"/>
    </location>
</feature>
<feature type="compositionally biased region" description="Polar residues" evidence="1">
    <location>
        <begin position="561"/>
        <end position="586"/>
    </location>
</feature>
<feature type="compositionally biased region" description="Basic and acidic residues" evidence="1">
    <location>
        <begin position="1613"/>
        <end position="1623"/>
    </location>
</feature>
<feature type="compositionally biased region" description="Low complexity" evidence="1">
    <location>
        <begin position="1235"/>
        <end position="1267"/>
    </location>
</feature>
<feature type="compositionally biased region" description="Polar residues" evidence="1">
    <location>
        <begin position="814"/>
        <end position="831"/>
    </location>
</feature>
<accession>A0A8S2DIF7</accession>
<dbReference type="Proteomes" id="UP000677228">
    <property type="component" value="Unassembled WGS sequence"/>
</dbReference>
<evidence type="ECO:0000313" key="2">
    <source>
        <dbReference type="EMBL" id="CAF0905002.1"/>
    </source>
</evidence>
<feature type="compositionally biased region" description="Basic residues" evidence="1">
    <location>
        <begin position="1393"/>
        <end position="1407"/>
    </location>
</feature>
<dbReference type="Proteomes" id="UP000682733">
    <property type="component" value="Unassembled WGS sequence"/>
</dbReference>
<feature type="compositionally biased region" description="Low complexity" evidence="1">
    <location>
        <begin position="536"/>
        <end position="548"/>
    </location>
</feature>
<feature type="region of interest" description="Disordered" evidence="1">
    <location>
        <begin position="920"/>
        <end position="939"/>
    </location>
</feature>
<feature type="region of interest" description="Disordered" evidence="1">
    <location>
        <begin position="1136"/>
        <end position="1184"/>
    </location>
</feature>
<feature type="region of interest" description="Disordered" evidence="1">
    <location>
        <begin position="749"/>
        <end position="915"/>
    </location>
</feature>
<feature type="compositionally biased region" description="Low complexity" evidence="1">
    <location>
        <begin position="1315"/>
        <end position="1328"/>
    </location>
</feature>
<proteinExistence type="predicted"/>
<evidence type="ECO:0000313" key="3">
    <source>
        <dbReference type="EMBL" id="CAF3685041.1"/>
    </source>
</evidence>
<sequence length="1689" mass="190059">MDDPKLIPSQRTAKRKSAQSHHILPSNDDPTRNAPFIKTKIQKVDGQYKVSRVNNNDNNDEKLNDLNSKNSDEHLLLYNHQSSDLLNTIKMKDALSYRTKNDIIDDDNIEDDDKSSSEYSSTQESNSSIIMIQETPLPSESSTQQQSPTCTSLSEPINNSNNNQNQNLKNSQSSTTVVSRKSNRIKKTASDYVDAHEALKAVSTVSVTSNDSNSAITTTAVVTTTNNDYLRRRSSRLHEEQGGGVASITSEVANVSHNNNNNNNNNNNINDQEYNTLRTSNVTVDKPRTRNRQKSMSNVNNLIEQHSMETVKLVSDFSVSSETQLTSLANQSDIPITRCNTEVSNEQTVILDQIKHSDPQETEQTIIQSEKSLHIEISNNQQYDKLIIDTSFSTKSNQDFTPLQQTDSVIEEKTDISANTNLGKLLTSRNFSQTSIKVTTVVDAEVEKKETTATILPKPQVKLKSKTQLKTTNELSIEPSKIKNQLTTKVNQSKPNNTKVEIKNPIKTTKNEKKPIDRSIKSTKPPQPPLGTKILSSSASPVPTATSTKISDEKKPLVPKITTSTTNKTQLSSKSLNSESTNTNRSLIEKKTITKPTNSLPSQKPTIENTTKKLSDTSNPVVTKKTTNDNVNKNLNQKTPVKVTAVEHTTPTKRPQAMLGKIPKKSQPIKPSNETTIFHYKRLDDDEREKRNMTIDKEDVLATVIGNNSLDRIDKNFRIGRKKLTDEQQHKDDDNHFRSNMNDNVEARSILDNDYHSSTTTTLNYFSPERRRQRSPNRTSPPIAVTLSSPHSRRRTRHSSSNSDSRSPLSSSSTKRPIQNRHPQYHNNNYHSQHRQYSKESEHEDKYRSQYRQSHSQKRSSPPQSPLSPPSSDTINSRRSNEFNTNSSQLISRNNHPHRRYDHDQSNLYSRSNSTNIENSVAQSPISRSPFGTPYSPPKSSFIKDETLVPLINQPLAEDALLNYTSFSSNNPVFQPSFSSSKTQKLLSVTTNTIVAEPTVPVVVAEQKPSSRPLSLWDAAESDDEQQDDDQQANHALRFFRQNMRAADEELLKSPTTEVKNEAISKLTKRGHSLSYTQLLMKQENMSPSSTIDLTTKQQVCITTSVDDFETVPMEIDSPRYRTLSDNDMSIEMTVDDKDVKNKAEDNRASVTKLNSEKKANSDTSSLTNPKISSPNALLSGNKKKNDYVNNLKENQSSSLLSNHNKARATDINNKPLKTTSMTLMDELKNSVNPLSVSSTQQSSNSRLRTYSSSSVTSYSSASSKSSRGSRKSKHRKTHKRHHNSNKRHSKKKPSKSIQDDTHQLQSERKQSARNNSDYYDYNESQNSNEEDNDYFYDASTHLPSKIPITSPLLPHPAMPPLSHHLPHSSTNRIGDNWYPSNRSSSLFTQPHTFHHLRHPPQHHPHHSILPSPRVYWQPQPFMTRPPLPAHRPFREHIYDTTTSSPYYSTNVNNNKYKYESEEHLAIKRAQRAARIAAGTTSSLIATSNDNSNKSSATSQNTLSEDSVKQKKTIQKDKKKKSKKINNEKERIIKKEKQKQSLCRSRTKSVSSVSSSDSVSTENEAKTDETGQLEQLALMREKLLAELKQLSDGEEEDDDVGEIKSLKQSSTEVEQKCSVEPSKKLTVQSKTNSELKQSINNNSKKNADSVMDETAKLSNDVKKQQLKQTNKPPQDDDGEEGELVDSSSE</sequence>
<feature type="compositionally biased region" description="Low complexity" evidence="1">
    <location>
        <begin position="117"/>
        <end position="174"/>
    </location>
</feature>
<feature type="compositionally biased region" description="Low complexity" evidence="1">
    <location>
        <begin position="619"/>
        <end position="634"/>
    </location>
</feature>
<reference evidence="2" key="1">
    <citation type="submission" date="2021-02" db="EMBL/GenBank/DDBJ databases">
        <authorList>
            <person name="Nowell W R."/>
        </authorList>
    </citation>
    <scope>NUCLEOTIDE SEQUENCE</scope>
</reference>
<evidence type="ECO:0000313" key="4">
    <source>
        <dbReference type="Proteomes" id="UP000677228"/>
    </source>
</evidence>
<feature type="region of interest" description="Disordered" evidence="1">
    <location>
        <begin position="1235"/>
        <end position="1336"/>
    </location>
</feature>
<name>A0A8S2DIF7_9BILA</name>
<feature type="compositionally biased region" description="Basic and acidic residues" evidence="1">
    <location>
        <begin position="1525"/>
        <end position="1539"/>
    </location>
</feature>
<dbReference type="EMBL" id="CAJOBA010003535">
    <property type="protein sequence ID" value="CAF3685041.1"/>
    <property type="molecule type" value="Genomic_DNA"/>
</dbReference>
<feature type="compositionally biased region" description="Basic and acidic residues" evidence="1">
    <location>
        <begin position="1653"/>
        <end position="1663"/>
    </location>
</feature>
<protein>
    <submittedName>
        <fullName evidence="2">Uncharacterized protein</fullName>
    </submittedName>
</protein>
<feature type="compositionally biased region" description="Polar residues" evidence="1">
    <location>
        <begin position="906"/>
        <end position="915"/>
    </location>
</feature>
<feature type="compositionally biased region" description="Polar residues" evidence="1">
    <location>
        <begin position="1485"/>
        <end position="1505"/>
    </location>
</feature>
<feature type="compositionally biased region" description="Polar residues" evidence="1">
    <location>
        <begin position="756"/>
        <end position="765"/>
    </location>
</feature>
<evidence type="ECO:0000256" key="1">
    <source>
        <dbReference type="SAM" id="MobiDB-lite"/>
    </source>
</evidence>
<feature type="compositionally biased region" description="Basic and acidic residues" evidence="1">
    <location>
        <begin position="1298"/>
        <end position="1311"/>
    </location>
</feature>
<feature type="region of interest" description="Disordered" evidence="1">
    <location>
        <begin position="506"/>
        <end position="634"/>
    </location>
</feature>
<dbReference type="EMBL" id="CAJNOK010003534">
    <property type="protein sequence ID" value="CAF0905002.1"/>
    <property type="molecule type" value="Genomic_DNA"/>
</dbReference>
<feature type="compositionally biased region" description="Basic residues" evidence="1">
    <location>
        <begin position="1510"/>
        <end position="1524"/>
    </location>
</feature>
<feature type="compositionally biased region" description="Basic and acidic residues" evidence="1">
    <location>
        <begin position="506"/>
        <end position="520"/>
    </location>
</feature>
<feature type="compositionally biased region" description="Basic residues" evidence="1">
    <location>
        <begin position="1268"/>
        <end position="1295"/>
    </location>
</feature>
<feature type="region of interest" description="Disordered" evidence="1">
    <location>
        <begin position="1485"/>
        <end position="1574"/>
    </location>
</feature>
<feature type="region of interest" description="Disordered" evidence="1">
    <location>
        <begin position="105"/>
        <end position="184"/>
    </location>
</feature>
<feature type="compositionally biased region" description="Low complexity" evidence="1">
    <location>
        <begin position="799"/>
        <end position="813"/>
    </location>
</feature>
<feature type="region of interest" description="Disordered" evidence="1">
    <location>
        <begin position="1"/>
        <end position="34"/>
    </location>
</feature>
<feature type="compositionally biased region" description="Polar residues" evidence="1">
    <location>
        <begin position="1162"/>
        <end position="1179"/>
    </location>
</feature>
<feature type="region of interest" description="Disordered" evidence="1">
    <location>
        <begin position="1197"/>
        <end position="1217"/>
    </location>
</feature>
<feature type="compositionally biased region" description="Basic and acidic residues" evidence="1">
    <location>
        <begin position="837"/>
        <end position="848"/>
    </location>
</feature>
<gene>
    <name evidence="2" type="ORF">OVA965_LOCUS9822</name>
    <name evidence="3" type="ORF">TMI583_LOCUS9818</name>
</gene>
<feature type="region of interest" description="Disordered" evidence="1">
    <location>
        <begin position="1393"/>
        <end position="1412"/>
    </location>
</feature>
<feature type="compositionally biased region" description="Polar residues" evidence="1">
    <location>
        <begin position="873"/>
        <end position="894"/>
    </location>
</feature>
<feature type="compositionally biased region" description="Acidic residues" evidence="1">
    <location>
        <begin position="1675"/>
        <end position="1689"/>
    </location>
</feature>
<organism evidence="2 4">
    <name type="scientific">Didymodactylos carnosus</name>
    <dbReference type="NCBI Taxonomy" id="1234261"/>
    <lineage>
        <taxon>Eukaryota</taxon>
        <taxon>Metazoa</taxon>
        <taxon>Spiralia</taxon>
        <taxon>Gnathifera</taxon>
        <taxon>Rotifera</taxon>
        <taxon>Eurotatoria</taxon>
        <taxon>Bdelloidea</taxon>
        <taxon>Philodinida</taxon>
        <taxon>Philodinidae</taxon>
        <taxon>Didymodactylos</taxon>
    </lineage>
</organism>
<feature type="compositionally biased region" description="Polar residues" evidence="1">
    <location>
        <begin position="1625"/>
        <end position="1644"/>
    </location>
</feature>
<feature type="compositionally biased region" description="Basic and acidic residues" evidence="1">
    <location>
        <begin position="1136"/>
        <end position="1148"/>
    </location>
</feature>
<feature type="compositionally biased region" description="Low complexity" evidence="1">
    <location>
        <begin position="1549"/>
        <end position="1560"/>
    </location>
</feature>
<feature type="compositionally biased region" description="Polar residues" evidence="1">
    <location>
        <begin position="594"/>
        <end position="609"/>
    </location>
</feature>
<comment type="caution">
    <text evidence="2">The sequence shown here is derived from an EMBL/GenBank/DDBJ whole genome shotgun (WGS) entry which is preliminary data.</text>
</comment>